<dbReference type="EMBL" id="ODYU01003620">
    <property type="protein sequence ID" value="SOQ42609.1"/>
    <property type="molecule type" value="Genomic_DNA"/>
</dbReference>
<protein>
    <submittedName>
        <fullName evidence="2">SFRICE_010776</fullName>
    </submittedName>
</protein>
<gene>
    <name evidence="2" type="ORF">SFRICE_010776</name>
</gene>
<sequence>MSTSPRLRMRLMIDCTVGAVAGSTYLPVLRDEVPGGVPDGAGVVELVPAALGQRAAHHVHAGLLRRALQGSTRLAVRYLLCIFFKVLCKAIIVF</sequence>
<dbReference type="AlphaFoldDB" id="A0A2H1VP47"/>
<keyword evidence="1" id="KW-1133">Transmembrane helix</keyword>
<evidence type="ECO:0000256" key="1">
    <source>
        <dbReference type="SAM" id="Phobius"/>
    </source>
</evidence>
<keyword evidence="1" id="KW-0812">Transmembrane</keyword>
<accession>A0A2H1VP47</accession>
<evidence type="ECO:0000313" key="2">
    <source>
        <dbReference type="EMBL" id="SOQ42609.1"/>
    </source>
</evidence>
<reference evidence="2" key="1">
    <citation type="submission" date="2016-07" db="EMBL/GenBank/DDBJ databases">
        <authorList>
            <person name="Bretaudeau A."/>
        </authorList>
    </citation>
    <scope>NUCLEOTIDE SEQUENCE</scope>
    <source>
        <strain evidence="2">Rice</strain>
        <tissue evidence="2">Whole body</tissue>
    </source>
</reference>
<organism evidence="2">
    <name type="scientific">Spodoptera frugiperda</name>
    <name type="common">Fall armyworm</name>
    <dbReference type="NCBI Taxonomy" id="7108"/>
    <lineage>
        <taxon>Eukaryota</taxon>
        <taxon>Metazoa</taxon>
        <taxon>Ecdysozoa</taxon>
        <taxon>Arthropoda</taxon>
        <taxon>Hexapoda</taxon>
        <taxon>Insecta</taxon>
        <taxon>Pterygota</taxon>
        <taxon>Neoptera</taxon>
        <taxon>Endopterygota</taxon>
        <taxon>Lepidoptera</taxon>
        <taxon>Glossata</taxon>
        <taxon>Ditrysia</taxon>
        <taxon>Noctuoidea</taxon>
        <taxon>Noctuidae</taxon>
        <taxon>Amphipyrinae</taxon>
        <taxon>Spodoptera</taxon>
    </lineage>
</organism>
<feature type="transmembrane region" description="Helical" evidence="1">
    <location>
        <begin position="74"/>
        <end position="92"/>
    </location>
</feature>
<name>A0A2H1VP47_SPOFR</name>
<proteinExistence type="predicted"/>
<keyword evidence="1" id="KW-0472">Membrane</keyword>